<gene>
    <name evidence="8" type="primary">glgA_7</name>
    <name evidence="8" type="ORF">GALL_187570</name>
</gene>
<evidence type="ECO:0000259" key="7">
    <source>
        <dbReference type="Pfam" id="PF08323"/>
    </source>
</evidence>
<feature type="domain" description="Glycosyl transferase family 1" evidence="6">
    <location>
        <begin position="300"/>
        <end position="459"/>
    </location>
</feature>
<keyword evidence="5 8" id="KW-0808">Transferase</keyword>
<evidence type="ECO:0000256" key="1">
    <source>
        <dbReference type="ARBA" id="ARBA00001478"/>
    </source>
</evidence>
<sequence length="497" mass="52846">MSPAAHVLFATSEIAPWQKTGGLGDISSALPAALAEAGVDVRVLVPAYPALRLAFPEARAIAELPAPGGKLPASRLLQAATAEGMQLLLLDCPACFDRPGGPYQSPQGRDWPDNALRFGLLSRVAALLASNASPVSWRPDILHCNDWQSALAPAYLRYLHGGGAATVMTIHNLAFQGLFPASMLADLGLPQAAFVFDGVEFYGHLSFLKAGLQFANRITTVSPTYAREIQQAELGFGLEGLLRHRSADLTGILNGVDASWNPATDPLLAKNYDAQHLAAKAANRRALRAELGLIEAAAAPLLAVVSRLTHQKGVDLLLAIADRLLAGPAGAQLVVLGNGERDFEAGLRALAVRHPGQVAAMIGFDERLAHRIEAAADIFLMPSRFEPCGLNQLFSLRYGTPPVVRATGGLADTVTDCTPETLRAGRATGFVFGPPDADALLATVERAIDAWHDRRRWRRLQRNGMAADFSWTKAAADYLDVYRAAAGSARPGRGVSS</sequence>
<reference evidence="8" key="1">
    <citation type="submission" date="2016-10" db="EMBL/GenBank/DDBJ databases">
        <title>Sequence of Gallionella enrichment culture.</title>
        <authorList>
            <person name="Poehlein A."/>
            <person name="Muehling M."/>
            <person name="Daniel R."/>
        </authorList>
    </citation>
    <scope>NUCLEOTIDE SEQUENCE</scope>
</reference>
<dbReference type="Pfam" id="PF08323">
    <property type="entry name" value="Glyco_transf_5"/>
    <property type="match status" value="1"/>
</dbReference>
<feature type="domain" description="Starch synthase catalytic" evidence="7">
    <location>
        <begin position="6"/>
        <end position="244"/>
    </location>
</feature>
<evidence type="ECO:0000256" key="5">
    <source>
        <dbReference type="ARBA" id="ARBA00022679"/>
    </source>
</evidence>
<name>A0A1J5S4Y1_9ZZZZ</name>
<comment type="catalytic activity">
    <reaction evidence="1">
        <text>[(1-&gt;4)-alpha-D-glucosyl](n) + ADP-alpha-D-glucose = [(1-&gt;4)-alpha-D-glucosyl](n+1) + ADP + H(+)</text>
        <dbReference type="Rhea" id="RHEA:18189"/>
        <dbReference type="Rhea" id="RHEA-COMP:9584"/>
        <dbReference type="Rhea" id="RHEA-COMP:9587"/>
        <dbReference type="ChEBI" id="CHEBI:15378"/>
        <dbReference type="ChEBI" id="CHEBI:15444"/>
        <dbReference type="ChEBI" id="CHEBI:57498"/>
        <dbReference type="ChEBI" id="CHEBI:456216"/>
        <dbReference type="EC" id="2.4.1.21"/>
    </reaction>
</comment>
<evidence type="ECO:0000313" key="8">
    <source>
        <dbReference type="EMBL" id="OIQ99175.1"/>
    </source>
</evidence>
<evidence type="ECO:0000256" key="2">
    <source>
        <dbReference type="ARBA" id="ARBA00010281"/>
    </source>
</evidence>
<evidence type="ECO:0000256" key="3">
    <source>
        <dbReference type="ARBA" id="ARBA00012588"/>
    </source>
</evidence>
<dbReference type="InterPro" id="IPR013534">
    <property type="entry name" value="Starch_synth_cat_dom"/>
</dbReference>
<accession>A0A1J5S4Y1</accession>
<dbReference type="InterPro" id="IPR011835">
    <property type="entry name" value="GS/SS"/>
</dbReference>
<dbReference type="GO" id="GO:0004373">
    <property type="term" value="F:alpha-1,4-glucan glucosyltransferase (UDP-glucose donor) activity"/>
    <property type="evidence" value="ECO:0007669"/>
    <property type="project" value="InterPro"/>
</dbReference>
<dbReference type="HAMAP" id="MF_00484">
    <property type="entry name" value="Glycogen_synth"/>
    <property type="match status" value="1"/>
</dbReference>
<dbReference type="SUPFAM" id="SSF53756">
    <property type="entry name" value="UDP-Glycosyltransferase/glycogen phosphorylase"/>
    <property type="match status" value="1"/>
</dbReference>
<proteinExistence type="inferred from homology"/>
<dbReference type="Gene3D" id="3.40.50.2000">
    <property type="entry name" value="Glycogen Phosphorylase B"/>
    <property type="match status" value="2"/>
</dbReference>
<dbReference type="AlphaFoldDB" id="A0A1J5S4Y1"/>
<dbReference type="PANTHER" id="PTHR45825">
    <property type="entry name" value="GRANULE-BOUND STARCH SYNTHASE 1, CHLOROPLASTIC/AMYLOPLASTIC"/>
    <property type="match status" value="1"/>
</dbReference>
<dbReference type="InterPro" id="IPR001296">
    <property type="entry name" value="Glyco_trans_1"/>
</dbReference>
<dbReference type="GO" id="GO:0009011">
    <property type="term" value="F:alpha-1,4-glucan glucosyltransferase (ADP-glucose donor) activity"/>
    <property type="evidence" value="ECO:0007669"/>
    <property type="project" value="UniProtKB-EC"/>
</dbReference>
<dbReference type="EMBL" id="MLJW01000109">
    <property type="protein sequence ID" value="OIQ99175.1"/>
    <property type="molecule type" value="Genomic_DNA"/>
</dbReference>
<organism evidence="8">
    <name type="scientific">mine drainage metagenome</name>
    <dbReference type="NCBI Taxonomy" id="410659"/>
    <lineage>
        <taxon>unclassified sequences</taxon>
        <taxon>metagenomes</taxon>
        <taxon>ecological metagenomes</taxon>
    </lineage>
</organism>
<evidence type="ECO:0000256" key="4">
    <source>
        <dbReference type="ARBA" id="ARBA00022676"/>
    </source>
</evidence>
<dbReference type="PANTHER" id="PTHR45825:SF11">
    <property type="entry name" value="ALPHA AMYLASE DOMAIN-CONTAINING PROTEIN"/>
    <property type="match status" value="1"/>
</dbReference>
<dbReference type="NCBIfam" id="NF001899">
    <property type="entry name" value="PRK00654.1-2"/>
    <property type="match status" value="1"/>
</dbReference>
<protein>
    <recommendedName>
        <fullName evidence="3">starch synthase</fullName>
        <ecNumber evidence="3">2.4.1.21</ecNumber>
    </recommendedName>
</protein>
<comment type="similarity">
    <text evidence="2">Belongs to the glycosyltransferase 1 family. Bacterial/plant glycogen synthase subfamily.</text>
</comment>
<evidence type="ECO:0000259" key="6">
    <source>
        <dbReference type="Pfam" id="PF00534"/>
    </source>
</evidence>
<dbReference type="CDD" id="cd03791">
    <property type="entry name" value="GT5_Glycogen_synthase_DULL1-like"/>
    <property type="match status" value="1"/>
</dbReference>
<dbReference type="NCBIfam" id="TIGR02095">
    <property type="entry name" value="glgA"/>
    <property type="match status" value="1"/>
</dbReference>
<dbReference type="EC" id="2.4.1.21" evidence="3"/>
<comment type="caution">
    <text evidence="8">The sequence shown here is derived from an EMBL/GenBank/DDBJ whole genome shotgun (WGS) entry which is preliminary data.</text>
</comment>
<dbReference type="Pfam" id="PF00534">
    <property type="entry name" value="Glycos_transf_1"/>
    <property type="match status" value="1"/>
</dbReference>
<keyword evidence="4 8" id="KW-0328">Glycosyltransferase</keyword>